<feature type="transmembrane region" description="Helical" evidence="1">
    <location>
        <begin position="47"/>
        <end position="67"/>
    </location>
</feature>
<proteinExistence type="predicted"/>
<evidence type="ECO:0000256" key="1">
    <source>
        <dbReference type="SAM" id="Phobius"/>
    </source>
</evidence>
<dbReference type="Proteomes" id="UP000887565">
    <property type="component" value="Unplaced"/>
</dbReference>
<feature type="transmembrane region" description="Helical" evidence="1">
    <location>
        <begin position="21"/>
        <end position="41"/>
    </location>
</feature>
<name>A0A915L7J7_ROMCU</name>
<evidence type="ECO:0000313" key="3">
    <source>
        <dbReference type="WBParaSite" id="nRc.2.0.1.t47009-RA"/>
    </source>
</evidence>
<protein>
    <submittedName>
        <fullName evidence="3">Uncharacterized protein</fullName>
    </submittedName>
</protein>
<sequence>MYVQRGPEHTCDRAPSSRGSGDFFCAGVCTFLPFFGFILLVEELDDGITIVVPTFPCSFSQFLAFFCEKRRLLHK</sequence>
<reference evidence="3" key="1">
    <citation type="submission" date="2022-11" db="UniProtKB">
        <authorList>
            <consortium name="WormBaseParasite"/>
        </authorList>
    </citation>
    <scope>IDENTIFICATION</scope>
</reference>
<keyword evidence="1" id="KW-1133">Transmembrane helix</keyword>
<keyword evidence="2" id="KW-1185">Reference proteome</keyword>
<dbReference type="WBParaSite" id="nRc.2.0.1.t47009-RA">
    <property type="protein sequence ID" value="nRc.2.0.1.t47009-RA"/>
    <property type="gene ID" value="nRc.2.0.1.g47009"/>
</dbReference>
<keyword evidence="1" id="KW-0472">Membrane</keyword>
<accession>A0A915L7J7</accession>
<evidence type="ECO:0000313" key="2">
    <source>
        <dbReference type="Proteomes" id="UP000887565"/>
    </source>
</evidence>
<organism evidence="2 3">
    <name type="scientific">Romanomermis culicivorax</name>
    <name type="common">Nematode worm</name>
    <dbReference type="NCBI Taxonomy" id="13658"/>
    <lineage>
        <taxon>Eukaryota</taxon>
        <taxon>Metazoa</taxon>
        <taxon>Ecdysozoa</taxon>
        <taxon>Nematoda</taxon>
        <taxon>Enoplea</taxon>
        <taxon>Dorylaimia</taxon>
        <taxon>Mermithida</taxon>
        <taxon>Mermithoidea</taxon>
        <taxon>Mermithidae</taxon>
        <taxon>Romanomermis</taxon>
    </lineage>
</organism>
<dbReference type="AlphaFoldDB" id="A0A915L7J7"/>
<keyword evidence="1" id="KW-0812">Transmembrane</keyword>